<accession>A0A815H4F2</accession>
<evidence type="ECO:0000256" key="5">
    <source>
        <dbReference type="ARBA" id="ARBA00022741"/>
    </source>
</evidence>
<dbReference type="OrthoDB" id="10251574at2759"/>
<evidence type="ECO:0000256" key="7">
    <source>
        <dbReference type="ARBA" id="ARBA00022806"/>
    </source>
</evidence>
<evidence type="ECO:0000256" key="10">
    <source>
        <dbReference type="ARBA" id="ARBA00023242"/>
    </source>
</evidence>
<sequence>MTKNTCKKKRNLLITLQEDEPIANTVPSSVLQMLFTPGHISNKYQDDTLRHQIQVQSYNVDIFRNMHCLDPEVEINRETIIEPTICTSCNTTHSFELIHNRLLFVDKQFIK</sequence>
<dbReference type="GO" id="GO:0005634">
    <property type="term" value="C:nucleus"/>
    <property type="evidence" value="ECO:0007669"/>
    <property type="project" value="UniProtKB-SubCell"/>
</dbReference>
<evidence type="ECO:0000256" key="3">
    <source>
        <dbReference type="ARBA" id="ARBA00012551"/>
    </source>
</evidence>
<dbReference type="GO" id="GO:0005524">
    <property type="term" value="F:ATP binding"/>
    <property type="evidence" value="ECO:0007669"/>
    <property type="project" value="UniProtKB-KW"/>
</dbReference>
<comment type="subcellular location">
    <subcellularLocation>
        <location evidence="1">Nucleus</location>
    </subcellularLocation>
</comment>
<dbReference type="FunFam" id="2.20.28.10:FF:000003">
    <property type="entry name" value="DNA helicase"/>
    <property type="match status" value="1"/>
</dbReference>
<evidence type="ECO:0000256" key="6">
    <source>
        <dbReference type="ARBA" id="ARBA00022801"/>
    </source>
</evidence>
<reference evidence="11" key="1">
    <citation type="submission" date="2021-02" db="EMBL/GenBank/DDBJ databases">
        <authorList>
            <person name="Nowell W R."/>
        </authorList>
    </citation>
    <scope>NUCLEOTIDE SEQUENCE</scope>
</reference>
<dbReference type="EC" id="3.6.4.12" evidence="3"/>
<name>A0A815H4F2_9BILA</name>
<keyword evidence="10" id="KW-0539">Nucleus</keyword>
<dbReference type="EMBL" id="CAJNOO010003666">
    <property type="protein sequence ID" value="CAF1349292.1"/>
    <property type="molecule type" value="Genomic_DNA"/>
</dbReference>
<dbReference type="GO" id="GO:0003677">
    <property type="term" value="F:DNA binding"/>
    <property type="evidence" value="ECO:0007669"/>
    <property type="project" value="UniProtKB-KW"/>
</dbReference>
<evidence type="ECO:0000313" key="11">
    <source>
        <dbReference type="EMBL" id="CAF1349292.1"/>
    </source>
</evidence>
<dbReference type="AlphaFoldDB" id="A0A815H4F2"/>
<evidence type="ECO:0000256" key="4">
    <source>
        <dbReference type="ARBA" id="ARBA00022705"/>
    </source>
</evidence>
<evidence type="ECO:0000313" key="12">
    <source>
        <dbReference type="Proteomes" id="UP000663882"/>
    </source>
</evidence>
<dbReference type="Gene3D" id="2.20.28.10">
    <property type="match status" value="1"/>
</dbReference>
<comment type="similarity">
    <text evidence="2">Belongs to the MCM family.</text>
</comment>
<evidence type="ECO:0000256" key="2">
    <source>
        <dbReference type="ARBA" id="ARBA00008010"/>
    </source>
</evidence>
<keyword evidence="5" id="KW-0547">Nucleotide-binding</keyword>
<evidence type="ECO:0000256" key="9">
    <source>
        <dbReference type="ARBA" id="ARBA00023125"/>
    </source>
</evidence>
<keyword evidence="7" id="KW-0347">Helicase</keyword>
<keyword evidence="9" id="KW-0238">DNA-binding</keyword>
<evidence type="ECO:0000256" key="1">
    <source>
        <dbReference type="ARBA" id="ARBA00004123"/>
    </source>
</evidence>
<protein>
    <recommendedName>
        <fullName evidence="3">DNA helicase</fullName>
        <ecNumber evidence="3">3.6.4.12</ecNumber>
    </recommendedName>
</protein>
<gene>
    <name evidence="11" type="ORF">RFH988_LOCUS32210</name>
</gene>
<keyword evidence="8" id="KW-0067">ATP-binding</keyword>
<evidence type="ECO:0000256" key="8">
    <source>
        <dbReference type="ARBA" id="ARBA00022840"/>
    </source>
</evidence>
<dbReference type="GO" id="GO:0003678">
    <property type="term" value="F:DNA helicase activity"/>
    <property type="evidence" value="ECO:0007669"/>
    <property type="project" value="UniProtKB-EC"/>
</dbReference>
<dbReference type="GO" id="GO:0006260">
    <property type="term" value="P:DNA replication"/>
    <property type="evidence" value="ECO:0007669"/>
    <property type="project" value="UniProtKB-KW"/>
</dbReference>
<organism evidence="11 12">
    <name type="scientific">Rotaria sordida</name>
    <dbReference type="NCBI Taxonomy" id="392033"/>
    <lineage>
        <taxon>Eukaryota</taxon>
        <taxon>Metazoa</taxon>
        <taxon>Spiralia</taxon>
        <taxon>Gnathifera</taxon>
        <taxon>Rotifera</taxon>
        <taxon>Eurotatoria</taxon>
        <taxon>Bdelloidea</taxon>
        <taxon>Philodinida</taxon>
        <taxon>Philodinidae</taxon>
        <taxon>Rotaria</taxon>
    </lineage>
</organism>
<comment type="caution">
    <text evidence="11">The sequence shown here is derived from an EMBL/GenBank/DDBJ whole genome shotgun (WGS) entry which is preliminary data.</text>
</comment>
<dbReference type="Proteomes" id="UP000663882">
    <property type="component" value="Unassembled WGS sequence"/>
</dbReference>
<keyword evidence="4" id="KW-0235">DNA replication</keyword>
<dbReference type="GO" id="GO:0016787">
    <property type="term" value="F:hydrolase activity"/>
    <property type="evidence" value="ECO:0007669"/>
    <property type="project" value="UniProtKB-KW"/>
</dbReference>
<proteinExistence type="inferred from homology"/>
<keyword evidence="6" id="KW-0378">Hydrolase</keyword>